<dbReference type="Pfam" id="PF13813">
    <property type="entry name" value="MBOAT_2"/>
    <property type="match status" value="1"/>
</dbReference>
<feature type="transmembrane region" description="Helical" evidence="8">
    <location>
        <begin position="26"/>
        <end position="49"/>
    </location>
</feature>
<dbReference type="InterPro" id="IPR044851">
    <property type="entry name" value="Wax_synthase"/>
</dbReference>
<dbReference type="GO" id="GO:0008374">
    <property type="term" value="F:O-acyltransferase activity"/>
    <property type="evidence" value="ECO:0007669"/>
    <property type="project" value="InterPro"/>
</dbReference>
<dbReference type="PANTHER" id="PTHR31595:SF57">
    <property type="entry name" value="OS04G0481900 PROTEIN"/>
    <property type="match status" value="1"/>
</dbReference>
<feature type="transmembrane region" description="Helical" evidence="8">
    <location>
        <begin position="61"/>
        <end position="82"/>
    </location>
</feature>
<name>G4TY44_SERID</name>
<evidence type="ECO:0000256" key="1">
    <source>
        <dbReference type="ARBA" id="ARBA00004141"/>
    </source>
</evidence>
<evidence type="ECO:0000313" key="10">
    <source>
        <dbReference type="EMBL" id="CCA76237.1"/>
    </source>
</evidence>
<comment type="caution">
    <text evidence="10">The sequence shown here is derived from an EMBL/GenBank/DDBJ whole genome shotgun (WGS) entry which is preliminary data.</text>
</comment>
<proteinExistence type="inferred from homology"/>
<keyword evidence="5 8" id="KW-0812">Transmembrane</keyword>
<protein>
    <recommendedName>
        <fullName evidence="9">Wax synthase domain-containing protein</fullName>
    </recommendedName>
</protein>
<dbReference type="eggNOG" id="ENOG502R2VK">
    <property type="taxonomic scope" value="Eukaryota"/>
</dbReference>
<keyword evidence="6 8" id="KW-1133">Transmembrane helix</keyword>
<evidence type="ECO:0000256" key="4">
    <source>
        <dbReference type="ARBA" id="ARBA00022679"/>
    </source>
</evidence>
<comment type="similarity">
    <text evidence="3">Belongs to the wax synthase family.</text>
</comment>
<evidence type="ECO:0000259" key="9">
    <source>
        <dbReference type="Pfam" id="PF13813"/>
    </source>
</evidence>
<keyword evidence="4" id="KW-0808">Transferase</keyword>
<dbReference type="AlphaFoldDB" id="G4TY44"/>
<keyword evidence="11" id="KW-1185">Reference proteome</keyword>
<dbReference type="STRING" id="1109443.G4TY44"/>
<sequence>MASYTTSFSLNITVWNTLLGLEPSPLTMILSLVGGILVLVLSVHCSVLIERGPQNRTQWILIRTLLAILASILFIDLLFAPYGQKNRYFRTSGVTNGIYGLLKTWEICFSSLIDGVPLPSWVRLSHPASNGAHPKSGKEEETRETLHSIDTRGWWYSFDVISTLRGVSWLPDRRFDIATPSLVQKIASRTTRGRFVLDRILWLLTSLFVMDIIDTVSKEWSYMDGQGLGRIAQSYSSTKITTLYPAYAHQATSKPFYGQLALVACTALSTQFSVEIFYTAFGLLCVGVFNVSPSAFPHFFNNPFYIHNYTSVRHFWGYQWHHIFRQVMTRVTDPFLHVFRIPKRSALGTIMRVVIAFTLSGLIHCVIQARAQALYLAPNVELVVLDPDTLRFFMSQPLAIAFEHLCMFPLVRFLPPLVKRTLMVVWTLGWLTWSARWWVDVWIKMGMYQPEERVVLFSVIRGLWRGEWYIAGLPAPS</sequence>
<keyword evidence="7 8" id="KW-0472">Membrane</keyword>
<dbReference type="HOGENOM" id="CLU_685098_0_0_1"/>
<gene>
    <name evidence="10" type="ORF">PIIN_10229</name>
</gene>
<comment type="pathway">
    <text evidence="2">Secondary metabolite biosynthesis.</text>
</comment>
<organism evidence="10 11">
    <name type="scientific">Serendipita indica (strain DSM 11827)</name>
    <name type="common">Root endophyte fungus</name>
    <name type="synonym">Piriformospora indica</name>
    <dbReference type="NCBI Taxonomy" id="1109443"/>
    <lineage>
        <taxon>Eukaryota</taxon>
        <taxon>Fungi</taxon>
        <taxon>Dikarya</taxon>
        <taxon>Basidiomycota</taxon>
        <taxon>Agaricomycotina</taxon>
        <taxon>Agaricomycetes</taxon>
        <taxon>Sebacinales</taxon>
        <taxon>Serendipitaceae</taxon>
        <taxon>Serendipita</taxon>
    </lineage>
</organism>
<evidence type="ECO:0000256" key="5">
    <source>
        <dbReference type="ARBA" id="ARBA00022692"/>
    </source>
</evidence>
<evidence type="ECO:0000256" key="8">
    <source>
        <dbReference type="SAM" id="Phobius"/>
    </source>
</evidence>
<comment type="subcellular location">
    <subcellularLocation>
        <location evidence="1">Membrane</location>
        <topology evidence="1">Multi-pass membrane protein</topology>
    </subcellularLocation>
</comment>
<evidence type="ECO:0000256" key="2">
    <source>
        <dbReference type="ARBA" id="ARBA00005179"/>
    </source>
</evidence>
<feature type="domain" description="Wax synthase" evidence="9">
    <location>
        <begin position="297"/>
        <end position="372"/>
    </location>
</feature>
<dbReference type="OrthoDB" id="1077582at2759"/>
<dbReference type="PANTHER" id="PTHR31595">
    <property type="entry name" value="LONG-CHAIN-ALCOHOL O-FATTY-ACYLTRANSFERASE 3-RELATED"/>
    <property type="match status" value="1"/>
</dbReference>
<dbReference type="GO" id="GO:0016020">
    <property type="term" value="C:membrane"/>
    <property type="evidence" value="ECO:0007669"/>
    <property type="project" value="UniProtKB-SubCell"/>
</dbReference>
<dbReference type="InParanoid" id="G4TY44"/>
<evidence type="ECO:0000256" key="3">
    <source>
        <dbReference type="ARBA" id="ARBA00007282"/>
    </source>
</evidence>
<evidence type="ECO:0000256" key="7">
    <source>
        <dbReference type="ARBA" id="ARBA00023136"/>
    </source>
</evidence>
<dbReference type="EMBL" id="CAFZ01000662">
    <property type="protein sequence ID" value="CCA76237.1"/>
    <property type="molecule type" value="Genomic_DNA"/>
</dbReference>
<evidence type="ECO:0000256" key="6">
    <source>
        <dbReference type="ARBA" id="ARBA00022989"/>
    </source>
</evidence>
<accession>G4TY44</accession>
<evidence type="ECO:0000313" key="11">
    <source>
        <dbReference type="Proteomes" id="UP000007148"/>
    </source>
</evidence>
<dbReference type="InterPro" id="IPR032805">
    <property type="entry name" value="Wax_synthase_dom"/>
</dbReference>
<reference evidence="10 11" key="1">
    <citation type="journal article" date="2011" name="PLoS Pathog.">
        <title>Endophytic Life Strategies Decoded by Genome and Transcriptome Analyses of the Mutualistic Root Symbiont Piriformospora indica.</title>
        <authorList>
            <person name="Zuccaro A."/>
            <person name="Lahrmann U."/>
            <person name="Guldener U."/>
            <person name="Langen G."/>
            <person name="Pfiffi S."/>
            <person name="Biedenkopf D."/>
            <person name="Wong P."/>
            <person name="Samans B."/>
            <person name="Grimm C."/>
            <person name="Basiewicz M."/>
            <person name="Murat C."/>
            <person name="Martin F."/>
            <person name="Kogel K.H."/>
        </authorList>
    </citation>
    <scope>NUCLEOTIDE SEQUENCE [LARGE SCALE GENOMIC DNA]</scope>
    <source>
        <strain evidence="10 11">DSM 11827</strain>
    </source>
</reference>
<dbReference type="Proteomes" id="UP000007148">
    <property type="component" value="Unassembled WGS sequence"/>
</dbReference>
<dbReference type="GO" id="GO:0006629">
    <property type="term" value="P:lipid metabolic process"/>
    <property type="evidence" value="ECO:0007669"/>
    <property type="project" value="InterPro"/>
</dbReference>